<dbReference type="GO" id="GO:0050278">
    <property type="term" value="F:sedoheptulose-bisphosphatase activity"/>
    <property type="evidence" value="ECO:0007669"/>
    <property type="project" value="TreeGrafter"/>
</dbReference>
<reference evidence="3" key="1">
    <citation type="journal article" date="2020" name="Stud. Mycol.">
        <title>101 Dothideomycetes genomes: a test case for predicting lifestyles and emergence of pathogens.</title>
        <authorList>
            <person name="Haridas S."/>
            <person name="Albert R."/>
            <person name="Binder M."/>
            <person name="Bloem J."/>
            <person name="Labutti K."/>
            <person name="Salamov A."/>
            <person name="Andreopoulos B."/>
            <person name="Baker S."/>
            <person name="Barry K."/>
            <person name="Bills G."/>
            <person name="Bluhm B."/>
            <person name="Cannon C."/>
            <person name="Castanera R."/>
            <person name="Culley D."/>
            <person name="Daum C."/>
            <person name="Ezra D."/>
            <person name="Gonzalez J."/>
            <person name="Henrissat B."/>
            <person name="Kuo A."/>
            <person name="Liang C."/>
            <person name="Lipzen A."/>
            <person name="Lutzoni F."/>
            <person name="Magnuson J."/>
            <person name="Mondo S."/>
            <person name="Nolan M."/>
            <person name="Ohm R."/>
            <person name="Pangilinan J."/>
            <person name="Park H.-J."/>
            <person name="Ramirez L."/>
            <person name="Alfaro M."/>
            <person name="Sun H."/>
            <person name="Tritt A."/>
            <person name="Yoshinaga Y."/>
            <person name="Zwiers L.-H."/>
            <person name="Turgeon B."/>
            <person name="Goodwin S."/>
            <person name="Spatafora J."/>
            <person name="Crous P."/>
            <person name="Grigoriev I."/>
        </authorList>
    </citation>
    <scope>NUCLEOTIDE SEQUENCE</scope>
    <source>
        <strain evidence="3">CBS 121739</strain>
    </source>
</reference>
<dbReference type="InterPro" id="IPR050275">
    <property type="entry name" value="PGM_Phosphatase"/>
</dbReference>
<name>A0A6A6VS49_9PEZI</name>
<dbReference type="Gene3D" id="3.40.50.1240">
    <property type="entry name" value="Phosphoglycerate mutase-like"/>
    <property type="match status" value="1"/>
</dbReference>
<dbReference type="Pfam" id="PF00300">
    <property type="entry name" value="His_Phos_1"/>
    <property type="match status" value="1"/>
</dbReference>
<dbReference type="SUPFAM" id="SSF53254">
    <property type="entry name" value="Phosphoglycerate mutase-like"/>
    <property type="match status" value="1"/>
</dbReference>
<dbReference type="AlphaFoldDB" id="A0A6A6VS49"/>
<evidence type="ECO:0000313" key="3">
    <source>
        <dbReference type="EMBL" id="KAF2752420.1"/>
    </source>
</evidence>
<dbReference type="OrthoDB" id="4818801at2759"/>
<organism evidence="3 4">
    <name type="scientific">Pseudovirgaria hyperparasitica</name>
    <dbReference type="NCBI Taxonomy" id="470096"/>
    <lineage>
        <taxon>Eukaryota</taxon>
        <taxon>Fungi</taxon>
        <taxon>Dikarya</taxon>
        <taxon>Ascomycota</taxon>
        <taxon>Pezizomycotina</taxon>
        <taxon>Dothideomycetes</taxon>
        <taxon>Dothideomycetes incertae sedis</taxon>
        <taxon>Acrospermales</taxon>
        <taxon>Acrospermaceae</taxon>
        <taxon>Pseudovirgaria</taxon>
    </lineage>
</organism>
<dbReference type="Proteomes" id="UP000799437">
    <property type="component" value="Unassembled WGS sequence"/>
</dbReference>
<gene>
    <name evidence="3" type="ORF">EJ05DRAFT_515657</name>
</gene>
<feature type="binding site" evidence="2">
    <location>
        <position position="72"/>
    </location>
    <ligand>
        <name>substrate</name>
    </ligand>
</feature>
<dbReference type="InterPro" id="IPR013078">
    <property type="entry name" value="His_Pase_superF_clade-1"/>
</dbReference>
<dbReference type="SMART" id="SM00855">
    <property type="entry name" value="PGAM"/>
    <property type="match status" value="1"/>
</dbReference>
<proteinExistence type="predicted"/>
<evidence type="ECO:0000256" key="1">
    <source>
        <dbReference type="PIRSR" id="PIRSR613078-1"/>
    </source>
</evidence>
<accession>A0A6A6VS49</accession>
<keyword evidence="4" id="KW-1185">Reference proteome</keyword>
<protein>
    <submittedName>
        <fullName evidence="3">Putative phosphoglycerate mutase</fullName>
    </submittedName>
</protein>
<feature type="binding site" evidence="2">
    <location>
        <begin position="100"/>
        <end position="103"/>
    </location>
    <ligand>
        <name>substrate</name>
    </ligand>
</feature>
<evidence type="ECO:0000256" key="2">
    <source>
        <dbReference type="PIRSR" id="PIRSR613078-2"/>
    </source>
</evidence>
<dbReference type="EMBL" id="ML996635">
    <property type="protein sequence ID" value="KAF2752420.1"/>
    <property type="molecule type" value="Genomic_DNA"/>
</dbReference>
<sequence length="246" mass="27826">MSANNALTPRVFLFRHGETEWAKLGRFTSTTDIALNPTGSAQVSGMAMMLVGPGKLLDPCRLERIFVSPRRRTKQTFELLLGPKSDFAEGKYTYTEDITEWDYGDYEGLKDHEIRILRQERGHDKEKKWDIWTNGCEGGESRHQVEERLDRIIVQIKEIQQPHMHGEKPADVLVVAHGLILRCFTKRWIGLSINNPLPIMLEPGAISVLSYKNNNVNEPALHVGLAFPFEGDAIPAGHMEKIPALD</sequence>
<dbReference type="CDD" id="cd07067">
    <property type="entry name" value="HP_PGM_like"/>
    <property type="match status" value="1"/>
</dbReference>
<dbReference type="InterPro" id="IPR029033">
    <property type="entry name" value="His_PPase_superfam"/>
</dbReference>
<feature type="active site" description="Proton donor/acceptor" evidence="1">
    <location>
        <position position="100"/>
    </location>
</feature>
<feature type="active site" description="Tele-phosphohistidine intermediate" evidence="1">
    <location>
        <position position="16"/>
    </location>
</feature>
<dbReference type="GO" id="GO:0046390">
    <property type="term" value="P:ribose phosphate biosynthetic process"/>
    <property type="evidence" value="ECO:0007669"/>
    <property type="project" value="TreeGrafter"/>
</dbReference>
<dbReference type="GeneID" id="54489681"/>
<dbReference type="RefSeq" id="XP_033594878.1">
    <property type="nucleotide sequence ID" value="XM_033748627.1"/>
</dbReference>
<dbReference type="PANTHER" id="PTHR48100:SF15">
    <property type="entry name" value="SEDOHEPTULOSE 1,7-BISPHOSPHATASE"/>
    <property type="match status" value="1"/>
</dbReference>
<dbReference type="PANTHER" id="PTHR48100">
    <property type="entry name" value="BROAD-SPECIFICITY PHOSPHATASE YOR283W-RELATED"/>
    <property type="match status" value="1"/>
</dbReference>
<evidence type="ECO:0000313" key="4">
    <source>
        <dbReference type="Proteomes" id="UP000799437"/>
    </source>
</evidence>